<dbReference type="KEGG" id="sawl:NGM29_16180"/>
<proteinExistence type="predicted"/>
<accession>A0A9E7NAD1</accession>
<dbReference type="EMBL" id="CP100355">
    <property type="protein sequence ID" value="UTF53288.1"/>
    <property type="molecule type" value="Genomic_DNA"/>
</dbReference>
<evidence type="ECO:0000313" key="2">
    <source>
        <dbReference type="Proteomes" id="UP001056855"/>
    </source>
</evidence>
<reference evidence="1" key="1">
    <citation type="submission" date="2022-06" db="EMBL/GenBank/DDBJ databases">
        <title>Diverse halophilic archaea isolated from saline environments.</title>
        <authorList>
            <person name="Cui H.-L."/>
        </authorList>
    </citation>
    <scope>NUCLEOTIDE SEQUENCE</scope>
    <source>
        <strain evidence="1">WLHS1</strain>
    </source>
</reference>
<sequence length="77" mass="8259">MDVLAAIGQRVADRRLDRQGLLASECTSRFLELEGDSAVVGANDDRVVGGLAGLVLVVVSSEAVREERDQERFDSVA</sequence>
<protein>
    <submittedName>
        <fullName evidence="1">Uncharacterized protein</fullName>
    </submittedName>
</protein>
<dbReference type="Proteomes" id="UP001056855">
    <property type="component" value="Chromosome"/>
</dbReference>
<dbReference type="AlphaFoldDB" id="A0A9E7NAD1"/>
<dbReference type="GeneID" id="73291616"/>
<dbReference type="RefSeq" id="WP_254157615.1">
    <property type="nucleotide sequence ID" value="NZ_CP100355.1"/>
</dbReference>
<organism evidence="1 2">
    <name type="scientific">Natronosalvus rutilus</name>
    <dbReference type="NCBI Taxonomy" id="2953753"/>
    <lineage>
        <taxon>Archaea</taxon>
        <taxon>Methanobacteriati</taxon>
        <taxon>Methanobacteriota</taxon>
        <taxon>Stenosarchaea group</taxon>
        <taxon>Halobacteria</taxon>
        <taxon>Halobacteriales</taxon>
        <taxon>Natrialbaceae</taxon>
        <taxon>Natronosalvus</taxon>
    </lineage>
</organism>
<evidence type="ECO:0000313" key="1">
    <source>
        <dbReference type="EMBL" id="UTF53288.1"/>
    </source>
</evidence>
<name>A0A9E7NAD1_9EURY</name>
<gene>
    <name evidence="1" type="ORF">NGM29_16180</name>
</gene>
<keyword evidence="2" id="KW-1185">Reference proteome</keyword>